<evidence type="ECO:0000313" key="1">
    <source>
        <dbReference type="EMBL" id="GBP06343.1"/>
    </source>
</evidence>
<proteinExistence type="predicted"/>
<dbReference type="AlphaFoldDB" id="A0A4C1SVT5"/>
<gene>
    <name evidence="1" type="ORF">EVAR_4509_1</name>
</gene>
<organism evidence="1 2">
    <name type="scientific">Eumeta variegata</name>
    <name type="common">Bagworm moth</name>
    <name type="synonym">Eumeta japonica</name>
    <dbReference type="NCBI Taxonomy" id="151549"/>
    <lineage>
        <taxon>Eukaryota</taxon>
        <taxon>Metazoa</taxon>
        <taxon>Ecdysozoa</taxon>
        <taxon>Arthropoda</taxon>
        <taxon>Hexapoda</taxon>
        <taxon>Insecta</taxon>
        <taxon>Pterygota</taxon>
        <taxon>Neoptera</taxon>
        <taxon>Endopterygota</taxon>
        <taxon>Lepidoptera</taxon>
        <taxon>Glossata</taxon>
        <taxon>Ditrysia</taxon>
        <taxon>Tineoidea</taxon>
        <taxon>Psychidae</taxon>
        <taxon>Oiketicinae</taxon>
        <taxon>Eumeta</taxon>
    </lineage>
</organism>
<sequence>MHPIIEGSNFHRIKAATFRCTICAPECRIILHQRREDPDSILGSDKLFLGNYKYIPRYLQQQKNAAKREKAILLQLDDQQAGQAIPSTRMSPKELKLVTAAHGHSRLRSALPAFRGRIGHPKEEGGVKATGTDTHWTKRIAETVTSRLLISLGHEDGKMPSSEYFLHHRHPWTTAIPGGSLARCRSFKKDYVVFSKNPFFVRSIADGRLFQRLPSGLHRKGARFTGRVLAAFGVKSATVIYQVQEIEPCNRGDGRTDRQRNLSNRFPLAPFWVRNSKNGTERILIRFLILRPSLLSQLRASVLEEFALYGFRVSNPFSQTLMDRCEIEDIDS</sequence>
<comment type="caution">
    <text evidence="1">The sequence shown here is derived from an EMBL/GenBank/DDBJ whole genome shotgun (WGS) entry which is preliminary data.</text>
</comment>
<accession>A0A4C1SVT5</accession>
<reference evidence="1 2" key="1">
    <citation type="journal article" date="2019" name="Commun. Biol.">
        <title>The bagworm genome reveals a unique fibroin gene that provides high tensile strength.</title>
        <authorList>
            <person name="Kono N."/>
            <person name="Nakamura H."/>
            <person name="Ohtoshi R."/>
            <person name="Tomita M."/>
            <person name="Numata K."/>
            <person name="Arakawa K."/>
        </authorList>
    </citation>
    <scope>NUCLEOTIDE SEQUENCE [LARGE SCALE GENOMIC DNA]</scope>
</reference>
<name>A0A4C1SVT5_EUMVA</name>
<dbReference type="Proteomes" id="UP000299102">
    <property type="component" value="Unassembled WGS sequence"/>
</dbReference>
<protein>
    <submittedName>
        <fullName evidence="1">Uncharacterized protein</fullName>
    </submittedName>
</protein>
<keyword evidence="2" id="KW-1185">Reference proteome</keyword>
<evidence type="ECO:0000313" key="2">
    <source>
        <dbReference type="Proteomes" id="UP000299102"/>
    </source>
</evidence>
<dbReference type="EMBL" id="BGZK01000022">
    <property type="protein sequence ID" value="GBP06343.1"/>
    <property type="molecule type" value="Genomic_DNA"/>
</dbReference>